<proteinExistence type="predicted"/>
<dbReference type="Proteomes" id="UP001286456">
    <property type="component" value="Unassembled WGS sequence"/>
</dbReference>
<name>A0AAE0IME2_9PEZI</name>
<sequence length="216" mass="22916">MLCTTNACEAQWPQPAVARAQRSHGHGRVDLIGRPSVCLATTSTMRDARPSSTAYFHLANPGGVETYPCCTTCTDRRCLGYESPDAPVSARASVCKSAQCAAEVRSRPPAHQPIFLARGNHGWILQRSLPPSLASSPSTFNLVPGKCFALLGPICNFETASWTLAGLSVLPNGQGDTSTLIPFGSKPVASGGWLSLTGCVLSRRLQGDEFSRNPCV</sequence>
<reference evidence="1" key="2">
    <citation type="submission" date="2023-06" db="EMBL/GenBank/DDBJ databases">
        <authorList>
            <consortium name="Lawrence Berkeley National Laboratory"/>
            <person name="Haridas S."/>
            <person name="Hensen N."/>
            <person name="Bonometti L."/>
            <person name="Westerberg I."/>
            <person name="Brannstrom I.O."/>
            <person name="Guillou S."/>
            <person name="Cros-Aarteil S."/>
            <person name="Calhoun S."/>
            <person name="Kuo A."/>
            <person name="Mondo S."/>
            <person name="Pangilinan J."/>
            <person name="Riley R."/>
            <person name="Labutti K."/>
            <person name="Andreopoulos B."/>
            <person name="Lipzen A."/>
            <person name="Chen C."/>
            <person name="Yanf M."/>
            <person name="Daum C."/>
            <person name="Ng V."/>
            <person name="Clum A."/>
            <person name="Steindorff A."/>
            <person name="Ohm R."/>
            <person name="Martin F."/>
            <person name="Silar P."/>
            <person name="Natvig D."/>
            <person name="Lalanne C."/>
            <person name="Gautier V."/>
            <person name="Ament-Velasquez S.L."/>
            <person name="Kruys A."/>
            <person name="Hutchinson M.I."/>
            <person name="Powell A.J."/>
            <person name="Barry K."/>
            <person name="Miller A.N."/>
            <person name="Grigoriev I.V."/>
            <person name="Debuchy R."/>
            <person name="Gladieux P."/>
            <person name="Thoren M.H."/>
            <person name="Johannesson H."/>
        </authorList>
    </citation>
    <scope>NUCLEOTIDE SEQUENCE</scope>
    <source>
        <strain evidence="1">SMH4131-1</strain>
    </source>
</reference>
<gene>
    <name evidence="1" type="ORF">B0T19DRAFT_171913</name>
</gene>
<evidence type="ECO:0000313" key="1">
    <source>
        <dbReference type="EMBL" id="KAK3327715.1"/>
    </source>
</evidence>
<dbReference type="AlphaFoldDB" id="A0AAE0IME2"/>
<dbReference type="EMBL" id="JAUEPO010000003">
    <property type="protein sequence ID" value="KAK3327715.1"/>
    <property type="molecule type" value="Genomic_DNA"/>
</dbReference>
<accession>A0AAE0IME2</accession>
<organism evidence="1 2">
    <name type="scientific">Cercophora scortea</name>
    <dbReference type="NCBI Taxonomy" id="314031"/>
    <lineage>
        <taxon>Eukaryota</taxon>
        <taxon>Fungi</taxon>
        <taxon>Dikarya</taxon>
        <taxon>Ascomycota</taxon>
        <taxon>Pezizomycotina</taxon>
        <taxon>Sordariomycetes</taxon>
        <taxon>Sordariomycetidae</taxon>
        <taxon>Sordariales</taxon>
        <taxon>Lasiosphaeriaceae</taxon>
        <taxon>Cercophora</taxon>
    </lineage>
</organism>
<keyword evidence="2" id="KW-1185">Reference proteome</keyword>
<comment type="caution">
    <text evidence="1">The sequence shown here is derived from an EMBL/GenBank/DDBJ whole genome shotgun (WGS) entry which is preliminary data.</text>
</comment>
<evidence type="ECO:0000313" key="2">
    <source>
        <dbReference type="Proteomes" id="UP001286456"/>
    </source>
</evidence>
<protein>
    <submittedName>
        <fullName evidence="1">Uncharacterized protein</fullName>
    </submittedName>
</protein>
<reference evidence="1" key="1">
    <citation type="journal article" date="2023" name="Mol. Phylogenet. Evol.">
        <title>Genome-scale phylogeny and comparative genomics of the fungal order Sordariales.</title>
        <authorList>
            <person name="Hensen N."/>
            <person name="Bonometti L."/>
            <person name="Westerberg I."/>
            <person name="Brannstrom I.O."/>
            <person name="Guillou S."/>
            <person name="Cros-Aarteil S."/>
            <person name="Calhoun S."/>
            <person name="Haridas S."/>
            <person name="Kuo A."/>
            <person name="Mondo S."/>
            <person name="Pangilinan J."/>
            <person name="Riley R."/>
            <person name="LaButti K."/>
            <person name="Andreopoulos B."/>
            <person name="Lipzen A."/>
            <person name="Chen C."/>
            <person name="Yan M."/>
            <person name="Daum C."/>
            <person name="Ng V."/>
            <person name="Clum A."/>
            <person name="Steindorff A."/>
            <person name="Ohm R.A."/>
            <person name="Martin F."/>
            <person name="Silar P."/>
            <person name="Natvig D.O."/>
            <person name="Lalanne C."/>
            <person name="Gautier V."/>
            <person name="Ament-Velasquez S.L."/>
            <person name="Kruys A."/>
            <person name="Hutchinson M.I."/>
            <person name="Powell A.J."/>
            <person name="Barry K."/>
            <person name="Miller A.N."/>
            <person name="Grigoriev I.V."/>
            <person name="Debuchy R."/>
            <person name="Gladieux P."/>
            <person name="Hiltunen Thoren M."/>
            <person name="Johannesson H."/>
        </authorList>
    </citation>
    <scope>NUCLEOTIDE SEQUENCE</scope>
    <source>
        <strain evidence="1">SMH4131-1</strain>
    </source>
</reference>